<proteinExistence type="predicted"/>
<keyword evidence="2" id="KW-1185">Reference proteome</keyword>
<reference evidence="1 2" key="1">
    <citation type="submission" date="2020-03" db="EMBL/GenBank/DDBJ databases">
        <title>Draft genome of Streptomyces sp. ventii, isolated from the Axial Seamount in the Pacific Ocean, and resequencing of the two type strains Streptomyces lonarensis strain NCL 716 and Streptomyces bohaiensis strain 11A07.</title>
        <authorList>
            <person name="Loughran R.M."/>
            <person name="Pfannmuller K.M."/>
            <person name="Wasson B.J."/>
            <person name="Deadmond M.C."/>
            <person name="Paddock B.E."/>
            <person name="Koyack M.J."/>
            <person name="Gallegos D.A."/>
            <person name="Mitchell E.A."/>
            <person name="Ushijima B."/>
            <person name="Saw J.H."/>
            <person name="Mcphail K.L."/>
            <person name="Videau P."/>
        </authorList>
    </citation>
    <scope>NUCLEOTIDE SEQUENCE [LARGE SCALE GENOMIC DNA]</scope>
    <source>
        <strain evidence="1 2">NCL716</strain>
    </source>
</reference>
<accession>A0A7X6CZ85</accession>
<evidence type="ECO:0000313" key="1">
    <source>
        <dbReference type="EMBL" id="NJQ05286.1"/>
    </source>
</evidence>
<dbReference type="EMBL" id="JAAVJD010000031">
    <property type="protein sequence ID" value="NJQ05286.1"/>
    <property type="molecule type" value="Genomic_DNA"/>
</dbReference>
<organism evidence="1 2">
    <name type="scientific">Streptomyces lonarensis</name>
    <dbReference type="NCBI Taxonomy" id="700599"/>
    <lineage>
        <taxon>Bacteria</taxon>
        <taxon>Bacillati</taxon>
        <taxon>Actinomycetota</taxon>
        <taxon>Actinomycetes</taxon>
        <taxon>Kitasatosporales</taxon>
        <taxon>Streptomycetaceae</taxon>
        <taxon>Streptomyces</taxon>
    </lineage>
</organism>
<sequence>MAVTLAASALSTTKNVSSAARAEVIGEAHLLDEVVTTSPTGDNPYEIRYLVLDLSPSEQRRHLEAKGWETFDIPDTSTGFGGSTERHNATAYVQPLPDFLDAHRGSHTAELNRFDDLPAPDNLIAITLQPLR</sequence>
<comment type="caution">
    <text evidence="1">The sequence shown here is derived from an EMBL/GenBank/DDBJ whole genome shotgun (WGS) entry which is preliminary data.</text>
</comment>
<name>A0A7X6CZ85_9ACTN</name>
<dbReference type="Proteomes" id="UP000578686">
    <property type="component" value="Unassembled WGS sequence"/>
</dbReference>
<evidence type="ECO:0000313" key="2">
    <source>
        <dbReference type="Proteomes" id="UP000578686"/>
    </source>
</evidence>
<dbReference type="RefSeq" id="WP_167968572.1">
    <property type="nucleotide sequence ID" value="NZ_BHZG01000308.1"/>
</dbReference>
<dbReference type="AlphaFoldDB" id="A0A7X6CZ85"/>
<protein>
    <submittedName>
        <fullName evidence="1">Uncharacterized protein</fullName>
    </submittedName>
</protein>
<gene>
    <name evidence="1" type="ORF">HCN56_06770</name>
</gene>